<proteinExistence type="predicted"/>
<gene>
    <name evidence="2" type="ORF">MKY91_05525</name>
</gene>
<feature type="transmembrane region" description="Helical" evidence="1">
    <location>
        <begin position="27"/>
        <end position="45"/>
    </location>
</feature>
<accession>A0ABU9VG74</accession>
<keyword evidence="1" id="KW-0472">Membrane</keyword>
<keyword evidence="1" id="KW-1133">Transmembrane helix</keyword>
<organism evidence="2 3">
    <name type="scientific">Alkalicoccobacillus gibsonii</name>
    <dbReference type="NCBI Taxonomy" id="79881"/>
    <lineage>
        <taxon>Bacteria</taxon>
        <taxon>Bacillati</taxon>
        <taxon>Bacillota</taxon>
        <taxon>Bacilli</taxon>
        <taxon>Bacillales</taxon>
        <taxon>Bacillaceae</taxon>
        <taxon>Alkalicoccobacillus</taxon>
    </lineage>
</organism>
<feature type="transmembrane region" description="Helical" evidence="1">
    <location>
        <begin position="80"/>
        <end position="109"/>
    </location>
</feature>
<keyword evidence="3" id="KW-1185">Reference proteome</keyword>
<evidence type="ECO:0000313" key="2">
    <source>
        <dbReference type="EMBL" id="MEN0642617.1"/>
    </source>
</evidence>
<evidence type="ECO:0000313" key="3">
    <source>
        <dbReference type="Proteomes" id="UP001418796"/>
    </source>
</evidence>
<keyword evidence="1" id="KW-0812">Transmembrane</keyword>
<dbReference type="RefSeq" id="WP_343129710.1">
    <property type="nucleotide sequence ID" value="NZ_JBCITK010000001.1"/>
</dbReference>
<feature type="transmembrane region" description="Helical" evidence="1">
    <location>
        <begin position="52"/>
        <end position="74"/>
    </location>
</feature>
<dbReference type="Proteomes" id="UP001418796">
    <property type="component" value="Unassembled WGS sequence"/>
</dbReference>
<protein>
    <submittedName>
        <fullName evidence="2">Uncharacterized protein</fullName>
    </submittedName>
</protein>
<sequence>MIRRLALFLLFALIPYGYIGMQLDFSYHALSGYIGWGVVFILIGFLTRRRILGLECIAIPFISYGISYICVQSFQNERWSYFFIPFGVEGSLLLFYILSLFALGIGLLIGKKKKNPAL</sequence>
<comment type="caution">
    <text evidence="2">The sequence shown here is derived from an EMBL/GenBank/DDBJ whole genome shotgun (WGS) entry which is preliminary data.</text>
</comment>
<reference evidence="2 3" key="1">
    <citation type="submission" date="2024-03" db="EMBL/GenBank/DDBJ databases">
        <title>Bacilli Hybrid Assemblies.</title>
        <authorList>
            <person name="Kovac J."/>
        </authorList>
    </citation>
    <scope>NUCLEOTIDE SEQUENCE [LARGE SCALE GENOMIC DNA]</scope>
    <source>
        <strain evidence="2 3">FSL R7-0666</strain>
    </source>
</reference>
<dbReference type="EMBL" id="JBCITK010000001">
    <property type="protein sequence ID" value="MEN0642617.1"/>
    <property type="molecule type" value="Genomic_DNA"/>
</dbReference>
<name>A0ABU9VG74_9BACI</name>
<evidence type="ECO:0000256" key="1">
    <source>
        <dbReference type="SAM" id="Phobius"/>
    </source>
</evidence>